<gene>
    <name evidence="2" type="ORF">AMK59_1748</name>
</gene>
<evidence type="ECO:0000313" key="2">
    <source>
        <dbReference type="EMBL" id="KRT85001.1"/>
    </source>
</evidence>
<proteinExistence type="predicted"/>
<dbReference type="OrthoDB" id="6778682at2759"/>
<protein>
    <submittedName>
        <fullName evidence="2">Uncharacterized protein</fullName>
    </submittedName>
</protein>
<name>A0A0T6BCG5_9SCAR</name>
<feature type="region of interest" description="Disordered" evidence="1">
    <location>
        <begin position="161"/>
        <end position="200"/>
    </location>
</feature>
<dbReference type="Proteomes" id="UP000051574">
    <property type="component" value="Unassembled WGS sequence"/>
</dbReference>
<feature type="compositionally biased region" description="Polar residues" evidence="1">
    <location>
        <begin position="161"/>
        <end position="170"/>
    </location>
</feature>
<accession>A0A0T6BCG5</accession>
<reference evidence="2 3" key="1">
    <citation type="submission" date="2015-09" db="EMBL/GenBank/DDBJ databases">
        <title>Draft genome of the scarab beetle Oryctes borbonicus.</title>
        <authorList>
            <person name="Meyer J.M."/>
            <person name="Markov G.V."/>
            <person name="Baskaran P."/>
            <person name="Herrmann M."/>
            <person name="Sommer R.J."/>
            <person name="Roedelsperger C."/>
        </authorList>
    </citation>
    <scope>NUCLEOTIDE SEQUENCE [LARGE SCALE GENOMIC DNA]</scope>
    <source>
        <strain evidence="2">OB123</strain>
        <tissue evidence="2">Whole animal</tissue>
    </source>
</reference>
<keyword evidence="3" id="KW-1185">Reference proteome</keyword>
<organism evidence="2 3">
    <name type="scientific">Oryctes borbonicus</name>
    <dbReference type="NCBI Taxonomy" id="1629725"/>
    <lineage>
        <taxon>Eukaryota</taxon>
        <taxon>Metazoa</taxon>
        <taxon>Ecdysozoa</taxon>
        <taxon>Arthropoda</taxon>
        <taxon>Hexapoda</taxon>
        <taxon>Insecta</taxon>
        <taxon>Pterygota</taxon>
        <taxon>Neoptera</taxon>
        <taxon>Endopterygota</taxon>
        <taxon>Coleoptera</taxon>
        <taxon>Polyphaga</taxon>
        <taxon>Scarabaeiformia</taxon>
        <taxon>Scarabaeidae</taxon>
        <taxon>Dynastinae</taxon>
        <taxon>Oryctes</taxon>
    </lineage>
</organism>
<evidence type="ECO:0000256" key="1">
    <source>
        <dbReference type="SAM" id="MobiDB-lite"/>
    </source>
</evidence>
<sequence length="348" mass="37380">QALGVHTIRRRASNDFAVSTVKPATSAESPVSGSGGGFNAAKYQSPPYVAPHKIQYSPPQQLNYVVQPTYKFLPQPTAAAPGIPYVPQQAQQQPQYTPQNVVYNTQPLSKIAPIPQKIYTPIHASVSTPAPYSLAGDVSSFKYTSPIVSYSNLGVIQQSVGRSTAPTQQEAPVRAHYPQPSSQAPVIQQNPVPQPILPTYSQPQQLTYRPKLSLPQIQYNPPSQQHISVPSPVTGLAPSPVTGPKLIYSQTLAQGGSVAGPAPKIVYSQSPQSFATVPRPQPVYPISTQKIAASVPQQILYTIPQQASYTQAQSPQAIQPVQPAHSVPQPYYVFAPQYQINSAAGQHA</sequence>
<feature type="non-terminal residue" evidence="2">
    <location>
        <position position="1"/>
    </location>
</feature>
<dbReference type="AlphaFoldDB" id="A0A0T6BCG5"/>
<dbReference type="EMBL" id="LJIG01001939">
    <property type="protein sequence ID" value="KRT85001.1"/>
    <property type="molecule type" value="Genomic_DNA"/>
</dbReference>
<evidence type="ECO:0000313" key="3">
    <source>
        <dbReference type="Proteomes" id="UP000051574"/>
    </source>
</evidence>
<comment type="caution">
    <text evidence="2">The sequence shown here is derived from an EMBL/GenBank/DDBJ whole genome shotgun (WGS) entry which is preliminary data.</text>
</comment>